<protein>
    <submittedName>
        <fullName evidence="3">Uncharacterized protein</fullName>
    </submittedName>
</protein>
<dbReference type="GO" id="GO:0008017">
    <property type="term" value="F:microtubule binding"/>
    <property type="evidence" value="ECO:0007669"/>
    <property type="project" value="TreeGrafter"/>
</dbReference>
<sequence length="891" mass="102555">MASADEYSLTAESDYDGDYSPQGLEEAGAMQSDGEEEDDIEIDGITQGTRRRGGARSQAPTEPEEPRPTRPARRKVPKRGRSPSVEVVLPDRTKRKKTNHPTSKSDGFAERSREEDTCHSSSPEPTEGHVLWDLVRENLSKMPAARVREYMDETHPILTKRQLDHLFPKKLPQSKYDEDWTEKDEKKLQEKWKNNIERELLVTFEHTPAELIELWKVWLRIWHISPQLFISKNNNMKFDTSIADEIEIEKDGQLYKRRPAIWSEAFCRSLHHLSLHPIWAKNLGLLVTALQYASVLRTKNYQDWPLSNNTNDNFLAAFIDVIDKYKGQGKPLYELHGKTRERITKQACDSSLLSNLMLDLEEGVVPDPEAEPRGNGRKFRPYKISIQEIDNLNRALANSTYRGRPRWGGFTPKEFAKITAHGRRPLEEFPDESTIAELYERAILKRLRWEAKNKNQRARLNVPKTEPYRRPNRCEKAYGDYASEEAQLREDLAASRRRQEEYRAELRAQSRSEMQRRATEEDRLNALQAEKQQLKAILDGKVGVHAKIQQLQAENQELKGRLGTGSGDRSMVERILQEEVDFTRQQYEKIKAGLQAPREGPAAEENAHLEELQAENQKLQDRLVDEADENKKLQDSLAVQASENARLKAENQRLQDRLKGEADENKKLQDRLADEDGRLEAENQKLRDRLANEAEENQKLEDRLTGQDDGHAQLKQLRTENRELKKNVSGYARIEQDLRNSLGESNQSVARLETVQAEKNDLETKLESMEASAKRLKKKNRKLEKKLASFRLQTEAKTRVNEPSDPSDDLDLGPENTNPGSKETGNGKTGGGNDGDTEGGHNEPLAEQSEAEIFANMLAMPRPKQKWRHRTEYYRELSRDPLQRVTYPEYV</sequence>
<accession>A0A135SIS0</accession>
<feature type="compositionally biased region" description="Basic residues" evidence="2">
    <location>
        <begin position="70"/>
        <end position="81"/>
    </location>
</feature>
<reference evidence="3 4" key="1">
    <citation type="submission" date="2014-02" db="EMBL/GenBank/DDBJ databases">
        <title>The genome sequence of Colletotrichum simmondsii CBS122122.</title>
        <authorList>
            <person name="Baroncelli R."/>
            <person name="Thon M.R."/>
        </authorList>
    </citation>
    <scope>NUCLEOTIDE SEQUENCE [LARGE SCALE GENOMIC DNA]</scope>
    <source>
        <strain evidence="3 4">CBS122122</strain>
    </source>
</reference>
<feature type="region of interest" description="Disordered" evidence="2">
    <location>
        <begin position="644"/>
        <end position="680"/>
    </location>
</feature>
<dbReference type="GO" id="GO:0030705">
    <property type="term" value="P:cytoskeleton-dependent intracellular transport"/>
    <property type="evidence" value="ECO:0007669"/>
    <property type="project" value="TreeGrafter"/>
</dbReference>
<dbReference type="GO" id="GO:0031122">
    <property type="term" value="P:cytoplasmic microtubule organization"/>
    <property type="evidence" value="ECO:0007669"/>
    <property type="project" value="TreeGrafter"/>
</dbReference>
<keyword evidence="1" id="KW-0175">Coiled coil</keyword>
<name>A0A135SIS0_9PEZI</name>
<evidence type="ECO:0000313" key="4">
    <source>
        <dbReference type="Proteomes" id="UP000070328"/>
    </source>
</evidence>
<proteinExistence type="predicted"/>
<feature type="region of interest" description="Disordered" evidence="2">
    <location>
        <begin position="787"/>
        <end position="853"/>
    </location>
</feature>
<dbReference type="GO" id="GO:0005737">
    <property type="term" value="C:cytoplasm"/>
    <property type="evidence" value="ECO:0007669"/>
    <property type="project" value="TreeGrafter"/>
</dbReference>
<organism evidence="3 4">
    <name type="scientific">Colletotrichum simmondsii</name>
    <dbReference type="NCBI Taxonomy" id="703756"/>
    <lineage>
        <taxon>Eukaryota</taxon>
        <taxon>Fungi</taxon>
        <taxon>Dikarya</taxon>
        <taxon>Ascomycota</taxon>
        <taxon>Pezizomycotina</taxon>
        <taxon>Sordariomycetes</taxon>
        <taxon>Hypocreomycetidae</taxon>
        <taxon>Glomerellales</taxon>
        <taxon>Glomerellaceae</taxon>
        <taxon>Colletotrichum</taxon>
        <taxon>Colletotrichum acutatum species complex</taxon>
    </lineage>
</organism>
<evidence type="ECO:0000256" key="1">
    <source>
        <dbReference type="SAM" id="Coils"/>
    </source>
</evidence>
<dbReference type="PANTHER" id="PTHR18947">
    <property type="entry name" value="HOOK PROTEINS"/>
    <property type="match status" value="1"/>
</dbReference>
<dbReference type="AlphaFoldDB" id="A0A135SIS0"/>
<feature type="coiled-coil region" evidence="1">
    <location>
        <begin position="485"/>
        <end position="561"/>
    </location>
</feature>
<keyword evidence="4" id="KW-1185">Reference proteome</keyword>
<dbReference type="EMBL" id="JFBX01000554">
    <property type="protein sequence ID" value="KXH35799.1"/>
    <property type="molecule type" value="Genomic_DNA"/>
</dbReference>
<comment type="caution">
    <text evidence="3">The sequence shown here is derived from an EMBL/GenBank/DDBJ whole genome shotgun (WGS) entry which is preliminary data.</text>
</comment>
<feature type="region of interest" description="Disordered" evidence="2">
    <location>
        <begin position="1"/>
        <end position="126"/>
    </location>
</feature>
<dbReference type="GO" id="GO:0051959">
    <property type="term" value="F:dynein light intermediate chain binding"/>
    <property type="evidence" value="ECO:0007669"/>
    <property type="project" value="TreeGrafter"/>
</dbReference>
<dbReference type="OrthoDB" id="4839440at2759"/>
<feature type="compositionally biased region" description="Basic and acidic residues" evidence="2">
    <location>
        <begin position="107"/>
        <end position="118"/>
    </location>
</feature>
<dbReference type="Proteomes" id="UP000070328">
    <property type="component" value="Unassembled WGS sequence"/>
</dbReference>
<gene>
    <name evidence="3" type="ORF">CSIM01_00513</name>
</gene>
<feature type="compositionally biased region" description="Basic and acidic residues" evidence="2">
    <location>
        <begin position="645"/>
        <end position="680"/>
    </location>
</feature>
<dbReference type="PANTHER" id="PTHR18947:SF28">
    <property type="entry name" value="GIRDIN, ISOFORM A"/>
    <property type="match status" value="1"/>
</dbReference>
<evidence type="ECO:0000256" key="2">
    <source>
        <dbReference type="SAM" id="MobiDB-lite"/>
    </source>
</evidence>
<feature type="compositionally biased region" description="Acidic residues" evidence="2">
    <location>
        <begin position="33"/>
        <end position="42"/>
    </location>
</feature>
<dbReference type="GO" id="GO:0005815">
    <property type="term" value="C:microtubule organizing center"/>
    <property type="evidence" value="ECO:0007669"/>
    <property type="project" value="TreeGrafter"/>
</dbReference>
<evidence type="ECO:0000313" key="3">
    <source>
        <dbReference type="EMBL" id="KXH35799.1"/>
    </source>
</evidence>